<comment type="similarity">
    <text evidence="1 2">Belongs to the DHPS family.</text>
</comment>
<dbReference type="PANTHER" id="PTHR20941">
    <property type="entry name" value="FOLATE SYNTHESIS PROTEINS"/>
    <property type="match status" value="1"/>
</dbReference>
<dbReference type="EMBL" id="BSEN01000001">
    <property type="protein sequence ID" value="GLJ74776.1"/>
    <property type="molecule type" value="Genomic_DNA"/>
</dbReference>
<keyword evidence="2" id="KW-0289">Folate biosynthesis</keyword>
<feature type="region of interest" description="Disordered" evidence="3">
    <location>
        <begin position="1"/>
        <end position="34"/>
    </location>
</feature>
<proteinExistence type="inferred from homology"/>
<name>A0A9W6LYF6_9MICO</name>
<accession>A0A9W6LYF6</accession>
<dbReference type="PANTHER" id="PTHR20941:SF8">
    <property type="entry name" value="INACTIVE DIHYDROPTEROATE SYNTHASE 2"/>
    <property type="match status" value="1"/>
</dbReference>
<dbReference type="EC" id="2.5.1.15" evidence="2"/>
<evidence type="ECO:0000256" key="3">
    <source>
        <dbReference type="SAM" id="MobiDB-lite"/>
    </source>
</evidence>
<keyword evidence="2" id="KW-0808">Transferase</keyword>
<dbReference type="CDD" id="cd00739">
    <property type="entry name" value="DHPS"/>
    <property type="match status" value="1"/>
</dbReference>
<dbReference type="NCBIfam" id="TIGR01496">
    <property type="entry name" value="DHPS"/>
    <property type="match status" value="1"/>
</dbReference>
<organism evidence="5 6">
    <name type="scientific">Leifsonia poae</name>
    <dbReference type="NCBI Taxonomy" id="110933"/>
    <lineage>
        <taxon>Bacteria</taxon>
        <taxon>Bacillati</taxon>
        <taxon>Actinomycetota</taxon>
        <taxon>Actinomycetes</taxon>
        <taxon>Micrococcales</taxon>
        <taxon>Microbacteriaceae</taxon>
        <taxon>Leifsonia</taxon>
    </lineage>
</organism>
<dbReference type="Proteomes" id="UP001142372">
    <property type="component" value="Unassembled WGS sequence"/>
</dbReference>
<keyword evidence="2" id="KW-0479">Metal-binding</keyword>
<dbReference type="GO" id="GO:0004156">
    <property type="term" value="F:dihydropteroate synthase activity"/>
    <property type="evidence" value="ECO:0007669"/>
    <property type="project" value="UniProtKB-EC"/>
</dbReference>
<dbReference type="GO" id="GO:0046656">
    <property type="term" value="P:folic acid biosynthetic process"/>
    <property type="evidence" value="ECO:0007669"/>
    <property type="project" value="UniProtKB-KW"/>
</dbReference>
<keyword evidence="6" id="KW-1185">Reference proteome</keyword>
<dbReference type="PROSITE" id="PS50972">
    <property type="entry name" value="PTERIN_BINDING"/>
    <property type="match status" value="1"/>
</dbReference>
<evidence type="ECO:0000256" key="1">
    <source>
        <dbReference type="ARBA" id="ARBA00009503"/>
    </source>
</evidence>
<evidence type="ECO:0000313" key="6">
    <source>
        <dbReference type="Proteomes" id="UP001142372"/>
    </source>
</evidence>
<dbReference type="InterPro" id="IPR000489">
    <property type="entry name" value="Pterin-binding_dom"/>
</dbReference>
<comment type="caution">
    <text evidence="5">The sequence shown here is derived from an EMBL/GenBank/DDBJ whole genome shotgun (WGS) entry which is preliminary data.</text>
</comment>
<comment type="function">
    <text evidence="2">Catalyzes the condensation of para-aminobenzoate (pABA) with 6-hydroxymethyl-7,8-dihydropterin diphosphate (DHPt-PP) to form 7,8-dihydropteroate (H2Pte), the immediate precursor of folate derivatives.</text>
</comment>
<sequence length="334" mass="34995">MRPSDAPGSSAVSAPGSGSPSAGAPGPNAPAADAHPMYLPPLRVPIRSIGARTFDFSRRVAVMAVVNRTPDSFFDQGSTFALDRAVAASFEAVARGADWVDIGGAPFAPGAPIPVDEEADRVVPVIAELRAGSDVVISVDTFHAEVARRAIRAGATVINDTTGLSDPGLLPVVADSEATLVLTHSLARPRTPYPRPQYEDIAAEVAAFLADRVERALAAGIPEERLIVDPGHDLNKNTLHSLELTRRLSVIADLGYPTLAAVSNKDFIGETLDAPRAERLEGSLAAAVVSIVNGARIIRMHDVAASVAAARMTEAILGLREPAHLRHNMGDVND</sequence>
<evidence type="ECO:0000313" key="5">
    <source>
        <dbReference type="EMBL" id="GLJ74776.1"/>
    </source>
</evidence>
<dbReference type="InterPro" id="IPR006390">
    <property type="entry name" value="DHP_synth_dom"/>
</dbReference>
<dbReference type="Gene3D" id="3.20.20.20">
    <property type="entry name" value="Dihydropteroate synthase-like"/>
    <property type="match status" value="1"/>
</dbReference>
<dbReference type="AlphaFoldDB" id="A0A9W6LYF6"/>
<comment type="pathway">
    <text evidence="2">Cofactor biosynthesis; tetrahydrofolate biosynthesis; 7,8-dihydrofolate from 2-amino-4-hydroxy-6-hydroxymethyl-7,8-dihydropteridine diphosphate and 4-aminobenzoate: step 1/2.</text>
</comment>
<reference evidence="5" key="1">
    <citation type="journal article" date="2014" name="Int. J. Syst. Evol. Microbiol.">
        <title>Complete genome sequence of Corynebacterium casei LMG S-19264T (=DSM 44701T), isolated from a smear-ripened cheese.</title>
        <authorList>
            <consortium name="US DOE Joint Genome Institute (JGI-PGF)"/>
            <person name="Walter F."/>
            <person name="Albersmeier A."/>
            <person name="Kalinowski J."/>
            <person name="Ruckert C."/>
        </authorList>
    </citation>
    <scope>NUCLEOTIDE SEQUENCE</scope>
    <source>
        <strain evidence="5">VKM Ac-1401</strain>
    </source>
</reference>
<comment type="cofactor">
    <cofactor evidence="2">
        <name>Mg(2+)</name>
        <dbReference type="ChEBI" id="CHEBI:18420"/>
    </cofactor>
</comment>
<keyword evidence="2" id="KW-0460">Magnesium</keyword>
<dbReference type="Pfam" id="PF00809">
    <property type="entry name" value="Pterin_bind"/>
    <property type="match status" value="1"/>
</dbReference>
<gene>
    <name evidence="5" type="ORF">GCM10017584_03490</name>
</gene>
<feature type="domain" description="Pterin-binding" evidence="4">
    <location>
        <begin position="60"/>
        <end position="311"/>
    </location>
</feature>
<dbReference type="InterPro" id="IPR011005">
    <property type="entry name" value="Dihydropteroate_synth-like_sf"/>
</dbReference>
<evidence type="ECO:0000256" key="2">
    <source>
        <dbReference type="RuleBase" id="RU361205"/>
    </source>
</evidence>
<dbReference type="InterPro" id="IPR045031">
    <property type="entry name" value="DHP_synth-like"/>
</dbReference>
<protein>
    <recommendedName>
        <fullName evidence="2">Dihydropteroate synthase</fullName>
        <shortName evidence="2">DHPS</shortName>
        <ecNumber evidence="2">2.5.1.15</ecNumber>
    </recommendedName>
    <alternativeName>
        <fullName evidence="2">Dihydropteroate pyrophosphorylase</fullName>
    </alternativeName>
</protein>
<dbReference type="GO" id="GO:0005829">
    <property type="term" value="C:cytosol"/>
    <property type="evidence" value="ECO:0007669"/>
    <property type="project" value="TreeGrafter"/>
</dbReference>
<dbReference type="GO" id="GO:0046872">
    <property type="term" value="F:metal ion binding"/>
    <property type="evidence" value="ECO:0007669"/>
    <property type="project" value="UniProtKB-KW"/>
</dbReference>
<dbReference type="PROSITE" id="PS00792">
    <property type="entry name" value="DHPS_1"/>
    <property type="match status" value="1"/>
</dbReference>
<evidence type="ECO:0000259" key="4">
    <source>
        <dbReference type="PROSITE" id="PS50972"/>
    </source>
</evidence>
<dbReference type="SUPFAM" id="SSF51717">
    <property type="entry name" value="Dihydropteroate synthetase-like"/>
    <property type="match status" value="1"/>
</dbReference>
<reference evidence="5" key="2">
    <citation type="submission" date="2023-01" db="EMBL/GenBank/DDBJ databases">
        <authorList>
            <person name="Sun Q."/>
            <person name="Evtushenko L."/>
        </authorList>
    </citation>
    <scope>NUCLEOTIDE SEQUENCE</scope>
    <source>
        <strain evidence="5">VKM Ac-1401</strain>
    </source>
</reference>